<evidence type="ECO:0000256" key="2">
    <source>
        <dbReference type="ARBA" id="ARBA00022771"/>
    </source>
</evidence>
<name>A0A2J7ZPG3_9CHLO</name>
<gene>
    <name evidence="5" type="ORF">TSOC_011890</name>
</gene>
<keyword evidence="5" id="KW-0489">Methyltransferase</keyword>
<evidence type="ECO:0000259" key="4">
    <source>
        <dbReference type="Pfam" id="PF00628"/>
    </source>
</evidence>
<dbReference type="EMBL" id="PGGS01000713">
    <property type="protein sequence ID" value="PNH02158.1"/>
    <property type="molecule type" value="Genomic_DNA"/>
</dbReference>
<evidence type="ECO:0000313" key="6">
    <source>
        <dbReference type="Proteomes" id="UP000236333"/>
    </source>
</evidence>
<keyword evidence="6" id="KW-1185">Reference proteome</keyword>
<dbReference type="Proteomes" id="UP000236333">
    <property type="component" value="Unassembled WGS sequence"/>
</dbReference>
<organism evidence="5 6">
    <name type="scientific">Tetrabaena socialis</name>
    <dbReference type="NCBI Taxonomy" id="47790"/>
    <lineage>
        <taxon>Eukaryota</taxon>
        <taxon>Viridiplantae</taxon>
        <taxon>Chlorophyta</taxon>
        <taxon>core chlorophytes</taxon>
        <taxon>Chlorophyceae</taxon>
        <taxon>CS clade</taxon>
        <taxon>Chlamydomonadales</taxon>
        <taxon>Tetrabaenaceae</taxon>
        <taxon>Tetrabaena</taxon>
    </lineage>
</organism>
<dbReference type="GO" id="GO:0008168">
    <property type="term" value="F:methyltransferase activity"/>
    <property type="evidence" value="ECO:0007669"/>
    <property type="project" value="UniProtKB-KW"/>
</dbReference>
<sequence length="138" mass="15226">MLLCDGCGTGWHLYCLQPALSTVPAGTWVCPGWTATGITAAQIEARERRRQEECQQLDGRAIERRFPDPLTLAWREQRGVIRFRSTELPGEVFEATYEGGGTELLSLRQVKAALCPVLPALPERWDLSTAAGLTSGLR</sequence>
<dbReference type="InterPro" id="IPR011011">
    <property type="entry name" value="Znf_FYVE_PHD"/>
</dbReference>
<proteinExistence type="predicted"/>
<reference evidence="5 6" key="1">
    <citation type="journal article" date="2017" name="Mol. Biol. Evol.">
        <title>The 4-celled Tetrabaena socialis nuclear genome reveals the essential components for genetic control of cell number at the origin of multicellularity in the volvocine lineage.</title>
        <authorList>
            <person name="Featherston J."/>
            <person name="Arakaki Y."/>
            <person name="Hanschen E.R."/>
            <person name="Ferris P.J."/>
            <person name="Michod R.E."/>
            <person name="Olson B.J.S.C."/>
            <person name="Nozaki H."/>
            <person name="Durand P.M."/>
        </authorList>
    </citation>
    <scope>NUCLEOTIDE SEQUENCE [LARGE SCALE GENOMIC DNA]</scope>
    <source>
        <strain evidence="5 6">NIES-571</strain>
    </source>
</reference>
<dbReference type="InterPro" id="IPR013083">
    <property type="entry name" value="Znf_RING/FYVE/PHD"/>
</dbReference>
<evidence type="ECO:0000313" key="5">
    <source>
        <dbReference type="EMBL" id="PNH02158.1"/>
    </source>
</evidence>
<dbReference type="GO" id="GO:0008270">
    <property type="term" value="F:zinc ion binding"/>
    <property type="evidence" value="ECO:0007669"/>
    <property type="project" value="UniProtKB-KW"/>
</dbReference>
<dbReference type="InterPro" id="IPR019787">
    <property type="entry name" value="Znf_PHD-finger"/>
</dbReference>
<dbReference type="SUPFAM" id="SSF57903">
    <property type="entry name" value="FYVE/PHD zinc finger"/>
    <property type="match status" value="1"/>
</dbReference>
<dbReference type="Gene3D" id="3.30.40.10">
    <property type="entry name" value="Zinc/RING finger domain, C3HC4 (zinc finger)"/>
    <property type="match status" value="1"/>
</dbReference>
<keyword evidence="3" id="KW-0862">Zinc</keyword>
<keyword evidence="2" id="KW-0863">Zinc-finger</keyword>
<dbReference type="AlphaFoldDB" id="A0A2J7ZPG3"/>
<keyword evidence="5" id="KW-0808">Transferase</keyword>
<feature type="domain" description="PHD-type" evidence="4">
    <location>
        <begin position="1"/>
        <end position="31"/>
    </location>
</feature>
<comment type="caution">
    <text evidence="5">The sequence shown here is derived from an EMBL/GenBank/DDBJ whole genome shotgun (WGS) entry which is preliminary data.</text>
</comment>
<dbReference type="Pfam" id="PF00628">
    <property type="entry name" value="PHD"/>
    <property type="match status" value="1"/>
</dbReference>
<dbReference type="GO" id="GO:0032259">
    <property type="term" value="P:methylation"/>
    <property type="evidence" value="ECO:0007669"/>
    <property type="project" value="UniProtKB-KW"/>
</dbReference>
<protein>
    <submittedName>
        <fullName evidence="5">Histone-lysine N-methyltransferase ATXR6</fullName>
    </submittedName>
</protein>
<dbReference type="OrthoDB" id="498914at2759"/>
<accession>A0A2J7ZPG3</accession>
<evidence type="ECO:0000256" key="3">
    <source>
        <dbReference type="ARBA" id="ARBA00022833"/>
    </source>
</evidence>
<evidence type="ECO:0000256" key="1">
    <source>
        <dbReference type="ARBA" id="ARBA00022723"/>
    </source>
</evidence>
<keyword evidence="1" id="KW-0479">Metal-binding</keyword>